<proteinExistence type="predicted"/>
<evidence type="ECO:0000313" key="2">
    <source>
        <dbReference type="EMBL" id="VAX24540.1"/>
    </source>
</evidence>
<keyword evidence="1" id="KW-0812">Transmembrane</keyword>
<feature type="transmembrane region" description="Helical" evidence="1">
    <location>
        <begin position="6"/>
        <end position="24"/>
    </location>
</feature>
<protein>
    <submittedName>
        <fullName evidence="2">Uncharacterized protein</fullName>
    </submittedName>
</protein>
<keyword evidence="1" id="KW-1133">Transmembrane helix</keyword>
<organism evidence="2">
    <name type="scientific">hydrothermal vent metagenome</name>
    <dbReference type="NCBI Taxonomy" id="652676"/>
    <lineage>
        <taxon>unclassified sequences</taxon>
        <taxon>metagenomes</taxon>
        <taxon>ecological metagenomes</taxon>
    </lineage>
</organism>
<evidence type="ECO:0000256" key="1">
    <source>
        <dbReference type="SAM" id="Phobius"/>
    </source>
</evidence>
<name>A0A3B1CPB7_9ZZZZ</name>
<accession>A0A3B1CPB7</accession>
<dbReference type="EMBL" id="UOGC01000166">
    <property type="protein sequence ID" value="VAX24540.1"/>
    <property type="molecule type" value="Genomic_DNA"/>
</dbReference>
<keyword evidence="1" id="KW-0472">Membrane</keyword>
<reference evidence="2" key="1">
    <citation type="submission" date="2018-06" db="EMBL/GenBank/DDBJ databases">
        <authorList>
            <person name="Zhirakovskaya E."/>
        </authorList>
    </citation>
    <scope>NUCLEOTIDE SEQUENCE</scope>
</reference>
<sequence length="39" mass="4227">MDATVLLSFGAVTGAVIVVLVLGWKGYKLVFSDQENDRN</sequence>
<gene>
    <name evidence="2" type="ORF">MNBD_NITROSPINAE01-612</name>
</gene>
<dbReference type="AlphaFoldDB" id="A0A3B1CPB7"/>